<dbReference type="PROSITE" id="PS50001">
    <property type="entry name" value="SH2"/>
    <property type="match status" value="1"/>
</dbReference>
<feature type="compositionally biased region" description="Low complexity" evidence="4">
    <location>
        <begin position="25"/>
        <end position="36"/>
    </location>
</feature>
<dbReference type="Gene3D" id="1.10.287.1490">
    <property type="match status" value="1"/>
</dbReference>
<dbReference type="InterPro" id="IPR035022">
    <property type="entry name" value="PI3kinase_P85_nSH2"/>
</dbReference>
<feature type="region of interest" description="Disordered" evidence="4">
    <location>
        <begin position="1"/>
        <end position="59"/>
    </location>
</feature>
<dbReference type="PRINTS" id="PR00678">
    <property type="entry name" value="PI3KINASEP85"/>
</dbReference>
<dbReference type="InterPro" id="IPR000980">
    <property type="entry name" value="SH2"/>
</dbReference>
<keyword evidence="1 2" id="KW-0727">SH2 domain</keyword>
<evidence type="ECO:0000313" key="7">
    <source>
        <dbReference type="Proteomes" id="UP000821837"/>
    </source>
</evidence>
<dbReference type="Pfam" id="PF00017">
    <property type="entry name" value="SH2"/>
    <property type="match status" value="1"/>
</dbReference>
<dbReference type="SUPFAM" id="SSF55550">
    <property type="entry name" value="SH2 domain"/>
    <property type="match status" value="1"/>
</dbReference>
<dbReference type="Pfam" id="PF16454">
    <property type="entry name" value="PI3K_P85_iSH2"/>
    <property type="match status" value="1"/>
</dbReference>
<dbReference type="PANTHER" id="PTHR10155">
    <property type="entry name" value="PHOSPHATIDYLINOSITOL 3-KINASE REGULATORY SUBUNIT"/>
    <property type="match status" value="1"/>
</dbReference>
<dbReference type="InterPro" id="IPR049012">
    <property type="entry name" value="Mutator_transp_dom"/>
</dbReference>
<dbReference type="GO" id="GO:0046935">
    <property type="term" value="F:1-phosphatidylinositol-3-kinase regulator activity"/>
    <property type="evidence" value="ECO:0007669"/>
    <property type="project" value="TreeGrafter"/>
</dbReference>
<evidence type="ECO:0000256" key="4">
    <source>
        <dbReference type="SAM" id="MobiDB-lite"/>
    </source>
</evidence>
<dbReference type="PANTHER" id="PTHR10155:SF10">
    <property type="entry name" value="PI3K21B, ISOFORM B"/>
    <property type="match status" value="1"/>
</dbReference>
<keyword evidence="3" id="KW-0175">Coiled coil</keyword>
<organism evidence="6 7">
    <name type="scientific">Rhipicephalus sanguineus</name>
    <name type="common">Brown dog tick</name>
    <name type="synonym">Ixodes sanguineus</name>
    <dbReference type="NCBI Taxonomy" id="34632"/>
    <lineage>
        <taxon>Eukaryota</taxon>
        <taxon>Metazoa</taxon>
        <taxon>Ecdysozoa</taxon>
        <taxon>Arthropoda</taxon>
        <taxon>Chelicerata</taxon>
        <taxon>Arachnida</taxon>
        <taxon>Acari</taxon>
        <taxon>Parasitiformes</taxon>
        <taxon>Ixodida</taxon>
        <taxon>Ixodoidea</taxon>
        <taxon>Ixodidae</taxon>
        <taxon>Rhipicephalinae</taxon>
        <taxon>Rhipicephalus</taxon>
        <taxon>Rhipicephalus</taxon>
    </lineage>
</organism>
<evidence type="ECO:0000256" key="2">
    <source>
        <dbReference type="PROSITE-ProRule" id="PRU00191"/>
    </source>
</evidence>
<dbReference type="Pfam" id="PF20700">
    <property type="entry name" value="Mutator"/>
    <property type="match status" value="1"/>
</dbReference>
<name>A0A9D4PFE8_RHISA</name>
<evidence type="ECO:0000256" key="3">
    <source>
        <dbReference type="SAM" id="Coils"/>
    </source>
</evidence>
<evidence type="ECO:0000313" key="6">
    <source>
        <dbReference type="EMBL" id="KAH7936433.1"/>
    </source>
</evidence>
<sequence length="819" mass="91760">MPGDSRLKPSTQRAFGSRKKRAWNKKAPATSAPSAAELESRPDPLDLPGTSTDDTVGPSLTSETLRVDAAYYSTAEQAQRVERSAQTKTVLSGKSATQRKFDLLGVSAECQTGDAGTDFLLGDMKVFNNFFAQAKCDKCDAKSLSVRKATDKEYGLAPQDEGYTDWLATHEGQRNIECNSGRMEVEAALTMFQRSWAKHGLRYTTVLSDGDSHTFHALSEAEVYGFIQIDKKDCINHVHKRMGAALRNLVDKKKAQGESLGGRGKLTQEKINKIANYYGYALRSNINDVPAMKRAVEATLLHMTSTDDAPKHSKCPEGASSWCKYNRALANGESPPSHKNALPACVGAALEPVFARLSDESLLARCCEGKTQNASENLHSVIWTQTSKNGNTSLESVKRAAAEAVAIYNQGRRATNESIAAKAGDEAAVVRFVGQLPAVHFRALRALMAHLCRICRLAHSRGWCERPLRLAHSLAFVVLRPPWEQVVAMARNARWHGRVLEILLLRGDWGESLPVFQNGGTPALPPRRPSRSSQQPPVDRSLLEAEWYWGDISREECSEKLKDAADGTFLVRDALDRGSGDYTLTLRVGGSNKLIKIYQRAGKYGFSEPLTFNSVPELISHYRRESLEHYNNFLNVRLLYPVSKYHQPDDEDQREWNVERVGQRLMETNREFLSRSRQFDQFHDQFNRLSQELQLKGQALQSFDEAAAMFEEQADLLRHFSRDCCSGEQDRRAVEENEALLQRRLALLREAQGRLADEVRASQAYYKQLEREINGLKLEVAQAAKQREKCQAWLQARGVPKDRINKLLQDSSGQQETAR</sequence>
<dbReference type="InterPro" id="IPR036860">
    <property type="entry name" value="SH2_dom_sf"/>
</dbReference>
<evidence type="ECO:0000256" key="1">
    <source>
        <dbReference type="ARBA" id="ARBA00022999"/>
    </source>
</evidence>
<dbReference type="GO" id="GO:0005942">
    <property type="term" value="C:phosphatidylinositol 3-kinase complex"/>
    <property type="evidence" value="ECO:0007669"/>
    <property type="project" value="TreeGrafter"/>
</dbReference>
<dbReference type="InterPro" id="IPR032498">
    <property type="entry name" value="PI3K_P85_iSH2"/>
</dbReference>
<feature type="coiled-coil region" evidence="3">
    <location>
        <begin position="731"/>
        <end position="786"/>
    </location>
</feature>
<dbReference type="Gene3D" id="1.10.555.10">
    <property type="entry name" value="Rho GTPase activation protein"/>
    <property type="match status" value="1"/>
</dbReference>
<gene>
    <name evidence="6" type="ORF">HPB52_023418</name>
</gene>
<comment type="caution">
    <text evidence="6">The sequence shown here is derived from an EMBL/GenBank/DDBJ whole genome shotgun (WGS) entry which is preliminary data.</text>
</comment>
<feature type="domain" description="SH2" evidence="5">
    <location>
        <begin position="547"/>
        <end position="642"/>
    </location>
</feature>
<dbReference type="InterPro" id="IPR008936">
    <property type="entry name" value="Rho_GTPase_activation_prot"/>
</dbReference>
<keyword evidence="7" id="KW-1185">Reference proteome</keyword>
<reference evidence="6" key="1">
    <citation type="journal article" date="2020" name="Cell">
        <title>Large-Scale Comparative Analyses of Tick Genomes Elucidate Their Genetic Diversity and Vector Capacities.</title>
        <authorList>
            <consortium name="Tick Genome and Microbiome Consortium (TIGMIC)"/>
            <person name="Jia N."/>
            <person name="Wang J."/>
            <person name="Shi W."/>
            <person name="Du L."/>
            <person name="Sun Y."/>
            <person name="Zhan W."/>
            <person name="Jiang J.F."/>
            <person name="Wang Q."/>
            <person name="Zhang B."/>
            <person name="Ji P."/>
            <person name="Bell-Sakyi L."/>
            <person name="Cui X.M."/>
            <person name="Yuan T.T."/>
            <person name="Jiang B.G."/>
            <person name="Yang W.F."/>
            <person name="Lam T.T."/>
            <person name="Chang Q.C."/>
            <person name="Ding S.J."/>
            <person name="Wang X.J."/>
            <person name="Zhu J.G."/>
            <person name="Ruan X.D."/>
            <person name="Zhao L."/>
            <person name="Wei J.T."/>
            <person name="Ye R.Z."/>
            <person name="Que T.C."/>
            <person name="Du C.H."/>
            <person name="Zhou Y.H."/>
            <person name="Cheng J.X."/>
            <person name="Dai P.F."/>
            <person name="Guo W.B."/>
            <person name="Han X.H."/>
            <person name="Huang E.J."/>
            <person name="Li L.F."/>
            <person name="Wei W."/>
            <person name="Gao Y.C."/>
            <person name="Liu J.Z."/>
            <person name="Shao H.Z."/>
            <person name="Wang X."/>
            <person name="Wang C.C."/>
            <person name="Yang T.C."/>
            <person name="Huo Q.B."/>
            <person name="Li W."/>
            <person name="Chen H.Y."/>
            <person name="Chen S.E."/>
            <person name="Zhou L.G."/>
            <person name="Ni X.B."/>
            <person name="Tian J.H."/>
            <person name="Sheng Y."/>
            <person name="Liu T."/>
            <person name="Pan Y.S."/>
            <person name="Xia L.Y."/>
            <person name="Li J."/>
            <person name="Zhao F."/>
            <person name="Cao W.C."/>
        </authorList>
    </citation>
    <scope>NUCLEOTIDE SEQUENCE</scope>
    <source>
        <strain evidence="6">Rsan-2018</strain>
    </source>
</reference>
<dbReference type="AlphaFoldDB" id="A0A9D4PFE8"/>
<dbReference type="Proteomes" id="UP000821837">
    <property type="component" value="Unassembled WGS sequence"/>
</dbReference>
<dbReference type="CDD" id="cd09942">
    <property type="entry name" value="SH2_nSH2_p85_like"/>
    <property type="match status" value="1"/>
</dbReference>
<proteinExistence type="predicted"/>
<dbReference type="GO" id="GO:0008286">
    <property type="term" value="P:insulin receptor signaling pathway"/>
    <property type="evidence" value="ECO:0007669"/>
    <property type="project" value="TreeGrafter"/>
</dbReference>
<feature type="compositionally biased region" description="Polar residues" evidence="4">
    <location>
        <begin position="49"/>
        <end position="59"/>
    </location>
</feature>
<dbReference type="EMBL" id="JABSTV010001255">
    <property type="protein sequence ID" value="KAH7936433.1"/>
    <property type="molecule type" value="Genomic_DNA"/>
</dbReference>
<dbReference type="GO" id="GO:0046854">
    <property type="term" value="P:phosphatidylinositol phosphate biosynthetic process"/>
    <property type="evidence" value="ECO:0007669"/>
    <property type="project" value="TreeGrafter"/>
</dbReference>
<dbReference type="VEuPathDB" id="VectorBase:RSAN_049144"/>
<dbReference type="SMART" id="SM00252">
    <property type="entry name" value="SH2"/>
    <property type="match status" value="1"/>
</dbReference>
<dbReference type="PRINTS" id="PR00401">
    <property type="entry name" value="SH2DOMAIN"/>
</dbReference>
<protein>
    <recommendedName>
        <fullName evidence="5">SH2 domain-containing protein</fullName>
    </recommendedName>
</protein>
<accession>A0A9D4PFE8</accession>
<dbReference type="SUPFAM" id="SSF48350">
    <property type="entry name" value="GTPase activation domain, GAP"/>
    <property type="match status" value="1"/>
</dbReference>
<dbReference type="Gene3D" id="3.30.505.10">
    <property type="entry name" value="SH2 domain"/>
    <property type="match status" value="1"/>
</dbReference>
<evidence type="ECO:0000259" key="5">
    <source>
        <dbReference type="PROSITE" id="PS50001"/>
    </source>
</evidence>
<dbReference type="FunFam" id="3.30.505.10:FF:000014">
    <property type="entry name" value="Phosphatidylinositol 3-kinase regulatory subunit alpha"/>
    <property type="match status" value="1"/>
</dbReference>
<feature type="region of interest" description="Disordered" evidence="4">
    <location>
        <begin position="520"/>
        <end position="539"/>
    </location>
</feature>
<reference evidence="6" key="2">
    <citation type="submission" date="2021-09" db="EMBL/GenBank/DDBJ databases">
        <authorList>
            <person name="Jia N."/>
            <person name="Wang J."/>
            <person name="Shi W."/>
            <person name="Du L."/>
            <person name="Sun Y."/>
            <person name="Zhan W."/>
            <person name="Jiang J."/>
            <person name="Wang Q."/>
            <person name="Zhang B."/>
            <person name="Ji P."/>
            <person name="Sakyi L.B."/>
            <person name="Cui X."/>
            <person name="Yuan T."/>
            <person name="Jiang B."/>
            <person name="Yang W."/>
            <person name="Lam T.T.-Y."/>
            <person name="Chang Q."/>
            <person name="Ding S."/>
            <person name="Wang X."/>
            <person name="Zhu J."/>
            <person name="Ruan X."/>
            <person name="Zhao L."/>
            <person name="Wei J."/>
            <person name="Que T."/>
            <person name="Du C."/>
            <person name="Cheng J."/>
            <person name="Dai P."/>
            <person name="Han X."/>
            <person name="Huang E."/>
            <person name="Gao Y."/>
            <person name="Liu J."/>
            <person name="Shao H."/>
            <person name="Ye R."/>
            <person name="Li L."/>
            <person name="Wei W."/>
            <person name="Wang X."/>
            <person name="Wang C."/>
            <person name="Huo Q."/>
            <person name="Li W."/>
            <person name="Guo W."/>
            <person name="Chen H."/>
            <person name="Chen S."/>
            <person name="Zhou L."/>
            <person name="Zhou L."/>
            <person name="Ni X."/>
            <person name="Tian J."/>
            <person name="Zhou Y."/>
            <person name="Sheng Y."/>
            <person name="Liu T."/>
            <person name="Pan Y."/>
            <person name="Xia L."/>
            <person name="Li J."/>
            <person name="Zhao F."/>
            <person name="Cao W."/>
        </authorList>
    </citation>
    <scope>NUCLEOTIDE SEQUENCE</scope>
    <source>
        <strain evidence="6">Rsan-2018</strain>
        <tissue evidence="6">Larvae</tissue>
    </source>
</reference>